<evidence type="ECO:0000313" key="3">
    <source>
        <dbReference type="Proteomes" id="UP001206595"/>
    </source>
</evidence>
<keyword evidence="3" id="KW-1185">Reference proteome</keyword>
<sequence>MESQDSHIAIDAIAEQLAHLGQLIQQLLAQVQPQVVSSPAMVSSQPNLHELPVRPSYEWQPDQTLLQRIPSLSSSLFHQTLPDTDRRNIVKRYPTIQGVKYSPPNTVPEALKKFNKGQLREDNTLRNLQYTASAIARPFDVLCHTLQPLIPPEQTDRVYAILNDVRTLLLHLCGSLNTARNNLALRAINPSFQVPSENGMDFTMEPKKFQEALSHNTTIQKTIRDAYPKRQKQICHGDTVHGGGGSSPSTIASWNNQRRFKNNNNTENQTRFRSYNQNRFRTNQNTNTNKDSTITQQ</sequence>
<gene>
    <name evidence="2" type="ORF">K450DRAFT_263847</name>
</gene>
<organism evidence="2 3">
    <name type="scientific">Umbelopsis ramanniana AG</name>
    <dbReference type="NCBI Taxonomy" id="1314678"/>
    <lineage>
        <taxon>Eukaryota</taxon>
        <taxon>Fungi</taxon>
        <taxon>Fungi incertae sedis</taxon>
        <taxon>Mucoromycota</taxon>
        <taxon>Mucoromycotina</taxon>
        <taxon>Umbelopsidomycetes</taxon>
        <taxon>Umbelopsidales</taxon>
        <taxon>Umbelopsidaceae</taxon>
        <taxon>Umbelopsis</taxon>
    </lineage>
</organism>
<dbReference type="Proteomes" id="UP001206595">
    <property type="component" value="Unassembled WGS sequence"/>
</dbReference>
<comment type="caution">
    <text evidence="2">The sequence shown here is derived from an EMBL/GenBank/DDBJ whole genome shotgun (WGS) entry which is preliminary data.</text>
</comment>
<dbReference type="RefSeq" id="XP_051439994.1">
    <property type="nucleotide sequence ID" value="XM_051592714.1"/>
</dbReference>
<dbReference type="AlphaFoldDB" id="A0AAD5DZW0"/>
<proteinExistence type="predicted"/>
<evidence type="ECO:0000313" key="2">
    <source>
        <dbReference type="EMBL" id="KAI8574988.1"/>
    </source>
</evidence>
<protein>
    <submittedName>
        <fullName evidence="2">Uncharacterized protein</fullName>
    </submittedName>
</protein>
<reference evidence="2" key="1">
    <citation type="submission" date="2021-06" db="EMBL/GenBank/DDBJ databases">
        <authorList>
            <consortium name="DOE Joint Genome Institute"/>
            <person name="Mondo S.J."/>
            <person name="Amses K.R."/>
            <person name="Simmons D.R."/>
            <person name="Longcore J.E."/>
            <person name="Seto K."/>
            <person name="Alves G.H."/>
            <person name="Bonds A.E."/>
            <person name="Quandt C.A."/>
            <person name="Davis W.J."/>
            <person name="Chang Y."/>
            <person name="Letcher P.M."/>
            <person name="Powell M.J."/>
            <person name="Kuo A."/>
            <person name="Labutti K."/>
            <person name="Pangilinan J."/>
            <person name="Andreopoulos W."/>
            <person name="Tritt A."/>
            <person name="Riley R."/>
            <person name="Hundley H."/>
            <person name="Johnson J."/>
            <person name="Lipzen A."/>
            <person name="Barry K."/>
            <person name="Berbee M.L."/>
            <person name="Buchler N.E."/>
            <person name="Grigoriev I.V."/>
            <person name="Spatafora J.W."/>
            <person name="Stajich J.E."/>
            <person name="James T.Y."/>
        </authorList>
    </citation>
    <scope>NUCLEOTIDE SEQUENCE</scope>
    <source>
        <strain evidence="2">AG</strain>
    </source>
</reference>
<feature type="compositionally biased region" description="Low complexity" evidence="1">
    <location>
        <begin position="262"/>
        <end position="289"/>
    </location>
</feature>
<dbReference type="EMBL" id="MU621014">
    <property type="protein sequence ID" value="KAI8574988.1"/>
    <property type="molecule type" value="Genomic_DNA"/>
</dbReference>
<evidence type="ECO:0000256" key="1">
    <source>
        <dbReference type="SAM" id="MobiDB-lite"/>
    </source>
</evidence>
<dbReference type="GeneID" id="75918056"/>
<feature type="region of interest" description="Disordered" evidence="1">
    <location>
        <begin position="235"/>
        <end position="297"/>
    </location>
</feature>
<name>A0AAD5DZW0_UMBRA</name>
<accession>A0AAD5DZW0</accession>
<reference evidence="2" key="2">
    <citation type="journal article" date="2022" name="Proc. Natl. Acad. Sci. U.S.A.">
        <title>Diploid-dominant life cycles characterize the early evolution of Fungi.</title>
        <authorList>
            <person name="Amses K.R."/>
            <person name="Simmons D.R."/>
            <person name="Longcore J.E."/>
            <person name="Mondo S.J."/>
            <person name="Seto K."/>
            <person name="Jeronimo G.H."/>
            <person name="Bonds A.E."/>
            <person name="Quandt C.A."/>
            <person name="Davis W.J."/>
            <person name="Chang Y."/>
            <person name="Federici B.A."/>
            <person name="Kuo A."/>
            <person name="LaButti K."/>
            <person name="Pangilinan J."/>
            <person name="Andreopoulos W."/>
            <person name="Tritt A."/>
            <person name="Riley R."/>
            <person name="Hundley H."/>
            <person name="Johnson J."/>
            <person name="Lipzen A."/>
            <person name="Barry K."/>
            <person name="Lang B.F."/>
            <person name="Cuomo C.A."/>
            <person name="Buchler N.E."/>
            <person name="Grigoriev I.V."/>
            <person name="Spatafora J.W."/>
            <person name="Stajich J.E."/>
            <person name="James T.Y."/>
        </authorList>
    </citation>
    <scope>NUCLEOTIDE SEQUENCE</scope>
    <source>
        <strain evidence="2">AG</strain>
    </source>
</reference>